<dbReference type="EMBL" id="JANJYI010000001">
    <property type="protein sequence ID" value="KAK2663053.1"/>
    <property type="molecule type" value="Genomic_DNA"/>
</dbReference>
<name>A0AAD9XQ81_9ROSI</name>
<dbReference type="Proteomes" id="UP001280121">
    <property type="component" value="Unassembled WGS sequence"/>
</dbReference>
<reference evidence="1" key="1">
    <citation type="journal article" date="2023" name="Plant J.">
        <title>Genome sequences and population genomics provide insights into the demographic history, inbreeding, and mutation load of two 'living fossil' tree species of Dipteronia.</title>
        <authorList>
            <person name="Feng Y."/>
            <person name="Comes H.P."/>
            <person name="Chen J."/>
            <person name="Zhu S."/>
            <person name="Lu R."/>
            <person name="Zhang X."/>
            <person name="Li P."/>
            <person name="Qiu J."/>
            <person name="Olsen K.M."/>
            <person name="Qiu Y."/>
        </authorList>
    </citation>
    <scope>NUCLEOTIDE SEQUENCE</scope>
    <source>
        <strain evidence="1">KIB01</strain>
    </source>
</reference>
<keyword evidence="2" id="KW-1185">Reference proteome</keyword>
<feature type="non-terminal residue" evidence="1">
    <location>
        <position position="1"/>
    </location>
</feature>
<sequence length="52" mass="6078">AGLATLTSPNQHNRRQSRIKQVGAFSNGEKETEISKYFFKAKIWPIFFYRTN</sequence>
<evidence type="ECO:0000313" key="1">
    <source>
        <dbReference type="EMBL" id="KAK2663053.1"/>
    </source>
</evidence>
<evidence type="ECO:0000313" key="2">
    <source>
        <dbReference type="Proteomes" id="UP001280121"/>
    </source>
</evidence>
<proteinExistence type="predicted"/>
<protein>
    <submittedName>
        <fullName evidence="1">Uncharacterized protein</fullName>
    </submittedName>
</protein>
<organism evidence="1 2">
    <name type="scientific">Dipteronia dyeriana</name>
    <dbReference type="NCBI Taxonomy" id="168575"/>
    <lineage>
        <taxon>Eukaryota</taxon>
        <taxon>Viridiplantae</taxon>
        <taxon>Streptophyta</taxon>
        <taxon>Embryophyta</taxon>
        <taxon>Tracheophyta</taxon>
        <taxon>Spermatophyta</taxon>
        <taxon>Magnoliopsida</taxon>
        <taxon>eudicotyledons</taxon>
        <taxon>Gunneridae</taxon>
        <taxon>Pentapetalae</taxon>
        <taxon>rosids</taxon>
        <taxon>malvids</taxon>
        <taxon>Sapindales</taxon>
        <taxon>Sapindaceae</taxon>
        <taxon>Hippocastanoideae</taxon>
        <taxon>Acereae</taxon>
        <taxon>Dipteronia</taxon>
    </lineage>
</organism>
<dbReference type="AlphaFoldDB" id="A0AAD9XQ81"/>
<comment type="caution">
    <text evidence="1">The sequence shown here is derived from an EMBL/GenBank/DDBJ whole genome shotgun (WGS) entry which is preliminary data.</text>
</comment>
<gene>
    <name evidence="1" type="ORF">Ddye_001627</name>
</gene>
<accession>A0AAD9XQ81</accession>